<keyword evidence="12" id="KW-1185">Reference proteome</keyword>
<keyword evidence="6 10" id="KW-0732">Signal</keyword>
<dbReference type="EMBL" id="CP134145">
    <property type="protein sequence ID" value="WNC70572.1"/>
    <property type="molecule type" value="Genomic_DNA"/>
</dbReference>
<keyword evidence="5 10" id="KW-0813">Transport</keyword>
<evidence type="ECO:0000313" key="11">
    <source>
        <dbReference type="EMBL" id="WNC70572.1"/>
    </source>
</evidence>
<feature type="chain" id="PRO_5044941488" description="Outer-membrane lipoprotein carrier protein" evidence="10">
    <location>
        <begin position="26"/>
        <end position="215"/>
    </location>
</feature>
<evidence type="ECO:0000256" key="4">
    <source>
        <dbReference type="ARBA" id="ARBA00014035"/>
    </source>
</evidence>
<dbReference type="PANTHER" id="PTHR35869:SF1">
    <property type="entry name" value="OUTER-MEMBRANE LIPOPROTEIN CARRIER PROTEIN"/>
    <property type="match status" value="1"/>
</dbReference>
<evidence type="ECO:0000256" key="10">
    <source>
        <dbReference type="HAMAP-Rule" id="MF_00240"/>
    </source>
</evidence>
<evidence type="ECO:0000256" key="7">
    <source>
        <dbReference type="ARBA" id="ARBA00022764"/>
    </source>
</evidence>
<comment type="subcellular location">
    <subcellularLocation>
        <location evidence="1 10">Periplasm</location>
    </subcellularLocation>
</comment>
<keyword evidence="11" id="KW-0449">Lipoprotein</keyword>
<sequence length="215" mass="23729" precursor="true">MSKLTFVTKLLPATLLALSFSFANAANSDAAVIDYKEVLKDKLNTVQGFSSSFTQDVVDADGNVLQNSKGTLAVKRPNLIYWETKAPDETLVVSDGKTLWFYNPFVEQVSAFNISNAVTNTPILLLSGLNDEAWQDYGVSKTTENEFRITSLNEDAQVKTLHLVFSGNDLIKFTVTDATGQLSHFNLSNVVSEPLPKDSMFIFTLPDGVDFDDQR</sequence>
<evidence type="ECO:0000256" key="8">
    <source>
        <dbReference type="ARBA" id="ARBA00022927"/>
    </source>
</evidence>
<dbReference type="Proteomes" id="UP001258994">
    <property type="component" value="Chromosome"/>
</dbReference>
<dbReference type="InterPro" id="IPR029046">
    <property type="entry name" value="LolA/LolB/LppX"/>
</dbReference>
<evidence type="ECO:0000256" key="2">
    <source>
        <dbReference type="ARBA" id="ARBA00007615"/>
    </source>
</evidence>
<comment type="similarity">
    <text evidence="2 10">Belongs to the LolA family.</text>
</comment>
<evidence type="ECO:0000313" key="12">
    <source>
        <dbReference type="Proteomes" id="UP001258994"/>
    </source>
</evidence>
<feature type="signal peptide" evidence="10">
    <location>
        <begin position="1"/>
        <end position="25"/>
    </location>
</feature>
<proteinExistence type="inferred from homology"/>
<keyword evidence="9 10" id="KW-0143">Chaperone</keyword>
<dbReference type="Gene3D" id="2.50.20.10">
    <property type="entry name" value="Lipoprotein localisation LolA/LolB/LppX"/>
    <property type="match status" value="1"/>
</dbReference>
<dbReference type="InterPro" id="IPR018323">
    <property type="entry name" value="OM_lipoprot_carrier_LolA_Pbac"/>
</dbReference>
<keyword evidence="8 10" id="KW-0653">Protein transport</keyword>
<reference evidence="12" key="1">
    <citation type="submission" date="2023-09" db="EMBL/GenBank/DDBJ databases">
        <authorList>
            <person name="Li S."/>
            <person name="Li X."/>
            <person name="Zhang C."/>
            <person name="Zhao Z."/>
        </authorList>
    </citation>
    <scope>NUCLEOTIDE SEQUENCE [LARGE SCALE GENOMIC DNA]</scope>
    <source>
        <strain evidence="12">SQ149</strain>
    </source>
</reference>
<dbReference type="Pfam" id="PF03548">
    <property type="entry name" value="LolA"/>
    <property type="match status" value="1"/>
</dbReference>
<evidence type="ECO:0000256" key="9">
    <source>
        <dbReference type="ARBA" id="ARBA00023186"/>
    </source>
</evidence>
<dbReference type="PANTHER" id="PTHR35869">
    <property type="entry name" value="OUTER-MEMBRANE LIPOPROTEIN CARRIER PROTEIN"/>
    <property type="match status" value="1"/>
</dbReference>
<evidence type="ECO:0000256" key="5">
    <source>
        <dbReference type="ARBA" id="ARBA00022448"/>
    </source>
</evidence>
<dbReference type="SUPFAM" id="SSF89392">
    <property type="entry name" value="Prokaryotic lipoproteins and lipoprotein localization factors"/>
    <property type="match status" value="1"/>
</dbReference>
<name>A0ABY9TP77_9GAMM</name>
<dbReference type="InterPro" id="IPR004564">
    <property type="entry name" value="OM_lipoprot_carrier_LolA-like"/>
</dbReference>
<dbReference type="CDD" id="cd16325">
    <property type="entry name" value="LolA"/>
    <property type="match status" value="1"/>
</dbReference>
<dbReference type="NCBIfam" id="TIGR00547">
    <property type="entry name" value="lolA"/>
    <property type="match status" value="1"/>
</dbReference>
<evidence type="ECO:0000256" key="3">
    <source>
        <dbReference type="ARBA" id="ARBA00011245"/>
    </source>
</evidence>
<evidence type="ECO:0000256" key="6">
    <source>
        <dbReference type="ARBA" id="ARBA00022729"/>
    </source>
</evidence>
<comment type="subunit">
    <text evidence="3 10">Monomer.</text>
</comment>
<accession>A0ABY9TP77</accession>
<evidence type="ECO:0000256" key="1">
    <source>
        <dbReference type="ARBA" id="ARBA00004418"/>
    </source>
</evidence>
<keyword evidence="7 10" id="KW-0574">Periplasm</keyword>
<protein>
    <recommendedName>
        <fullName evidence="4 10">Outer-membrane lipoprotein carrier protein</fullName>
    </recommendedName>
</protein>
<organism evidence="11 12">
    <name type="scientific">Thalassotalea psychrophila</name>
    <dbReference type="NCBI Taxonomy" id="3065647"/>
    <lineage>
        <taxon>Bacteria</taxon>
        <taxon>Pseudomonadati</taxon>
        <taxon>Pseudomonadota</taxon>
        <taxon>Gammaproteobacteria</taxon>
        <taxon>Alteromonadales</taxon>
        <taxon>Colwelliaceae</taxon>
        <taxon>Thalassotalea</taxon>
    </lineage>
</organism>
<dbReference type="RefSeq" id="WP_348389712.1">
    <property type="nucleotide sequence ID" value="NZ_CP134145.1"/>
</dbReference>
<gene>
    <name evidence="10 11" type="primary">lolA</name>
    <name evidence="11" type="ORF">RGQ13_10540</name>
</gene>
<comment type="function">
    <text evidence="10">Participates in the translocation of lipoproteins from the inner membrane to the outer membrane. Only forms a complex with a lipoprotein if the residue after the N-terminal Cys is not an aspartate (The Asp acts as a targeting signal to indicate that the lipoprotein should stay in the inner membrane).</text>
</comment>
<dbReference type="HAMAP" id="MF_00240">
    <property type="entry name" value="LolA"/>
    <property type="match status" value="1"/>
</dbReference>